<dbReference type="Proteomes" id="UP000190951">
    <property type="component" value="Chromosome"/>
</dbReference>
<name>A0A1S8L4T4_9CLOT</name>
<dbReference type="STRING" id="84029.CROST_25310"/>
<reference evidence="1 2" key="1">
    <citation type="submission" date="2022-04" db="EMBL/GenBank/DDBJ databases">
        <title>Genome sequence of C. roseum typestrain.</title>
        <authorList>
            <person name="Poehlein A."/>
            <person name="Schoch T."/>
            <person name="Duerre P."/>
            <person name="Daniel R."/>
        </authorList>
    </citation>
    <scope>NUCLEOTIDE SEQUENCE [LARGE SCALE GENOMIC DNA]</scope>
    <source>
        <strain evidence="1 2">DSM 7320</strain>
    </source>
</reference>
<evidence type="ECO:0000313" key="2">
    <source>
        <dbReference type="Proteomes" id="UP000190951"/>
    </source>
</evidence>
<dbReference type="RefSeq" id="WP_077834027.1">
    <property type="nucleotide sequence ID" value="NZ_CP096983.1"/>
</dbReference>
<dbReference type="Pfam" id="PF04020">
    <property type="entry name" value="Phage_holin_4_2"/>
    <property type="match status" value="1"/>
</dbReference>
<gene>
    <name evidence="1" type="ORF">CROST_024540</name>
</gene>
<dbReference type="KEGG" id="crw:CROST_024540"/>
<dbReference type="EMBL" id="CP096983">
    <property type="protein sequence ID" value="URZ11737.1"/>
    <property type="molecule type" value="Genomic_DNA"/>
</dbReference>
<accession>A0A1S8L4T4</accession>
<sequence length="130" mass="14321">MSDNNDNREQHEDVRTTNNNNNLMRWVGRLALFAIILAITSFLTPGFSIRGFWTFIVASVVITALDYLVESFMKVDASPFGKGFKGFIISAIIIYVAQYLVPNMHASIIGALLAALVIGVIDAIIPTRAM</sequence>
<organism evidence="1 2">
    <name type="scientific">Clostridium felsineum</name>
    <dbReference type="NCBI Taxonomy" id="36839"/>
    <lineage>
        <taxon>Bacteria</taxon>
        <taxon>Bacillati</taxon>
        <taxon>Bacillota</taxon>
        <taxon>Clostridia</taxon>
        <taxon>Eubacteriales</taxon>
        <taxon>Clostridiaceae</taxon>
        <taxon>Clostridium</taxon>
    </lineage>
</organism>
<evidence type="ECO:0000313" key="1">
    <source>
        <dbReference type="EMBL" id="URZ11737.1"/>
    </source>
</evidence>
<dbReference type="AlphaFoldDB" id="A0A1S8L4T4"/>
<proteinExistence type="predicted"/>
<dbReference type="PANTHER" id="PTHR37309:SF1">
    <property type="entry name" value="SLR0284 PROTEIN"/>
    <property type="match status" value="1"/>
</dbReference>
<protein>
    <submittedName>
        <fullName evidence="1">Uncharacterized protein</fullName>
    </submittedName>
</protein>
<keyword evidence="2" id="KW-1185">Reference proteome</keyword>
<dbReference type="PANTHER" id="PTHR37309">
    <property type="entry name" value="SLR0284 PROTEIN"/>
    <property type="match status" value="1"/>
</dbReference>
<dbReference type="InterPro" id="IPR007165">
    <property type="entry name" value="Phage_holin_4_2"/>
</dbReference>